<dbReference type="EMBL" id="OY882859">
    <property type="protein sequence ID" value="CAK6441368.1"/>
    <property type="molecule type" value="Genomic_DNA"/>
</dbReference>
<dbReference type="Proteomes" id="UP001314169">
    <property type="component" value="Chromosome 2"/>
</dbReference>
<keyword evidence="1" id="KW-0472">Membrane</keyword>
<keyword evidence="1" id="KW-0812">Transmembrane</keyword>
<gene>
    <name evidence="2" type="ORF">MPIPNATIZW_LOCUS9674</name>
</gene>
<sequence>MAQILPWSLQRDQALPTSCFQTLVSRSGENEAILSVVFGKLIYPLCLFIYNLAWVLSIFPDATAQQHMSGYNQHSLGQSSISKYKLDIFILIQWFSHLSPRDMAIQCTVITKKSYPKVKFIQMKEIFLKGGGAVKCHLCKFRSVRIF</sequence>
<evidence type="ECO:0000313" key="3">
    <source>
        <dbReference type="Proteomes" id="UP001314169"/>
    </source>
</evidence>
<proteinExistence type="predicted"/>
<name>A0ABN9ZUQ9_PIPNA</name>
<protein>
    <submittedName>
        <fullName evidence="2">Uncharacterized protein</fullName>
    </submittedName>
</protein>
<feature type="transmembrane region" description="Helical" evidence="1">
    <location>
        <begin position="41"/>
        <end position="59"/>
    </location>
</feature>
<organism evidence="2 3">
    <name type="scientific">Pipistrellus nathusii</name>
    <name type="common">Nathusius' pipistrelle</name>
    <dbReference type="NCBI Taxonomy" id="59473"/>
    <lineage>
        <taxon>Eukaryota</taxon>
        <taxon>Metazoa</taxon>
        <taxon>Chordata</taxon>
        <taxon>Craniata</taxon>
        <taxon>Vertebrata</taxon>
        <taxon>Euteleostomi</taxon>
        <taxon>Mammalia</taxon>
        <taxon>Eutheria</taxon>
        <taxon>Laurasiatheria</taxon>
        <taxon>Chiroptera</taxon>
        <taxon>Yangochiroptera</taxon>
        <taxon>Vespertilionidae</taxon>
        <taxon>Pipistrellus</taxon>
    </lineage>
</organism>
<evidence type="ECO:0000313" key="2">
    <source>
        <dbReference type="EMBL" id="CAK6441368.1"/>
    </source>
</evidence>
<keyword evidence="1" id="KW-1133">Transmembrane helix</keyword>
<evidence type="ECO:0000256" key="1">
    <source>
        <dbReference type="SAM" id="Phobius"/>
    </source>
</evidence>
<reference evidence="2" key="1">
    <citation type="submission" date="2023-12" db="EMBL/GenBank/DDBJ databases">
        <authorList>
            <person name="Brown T."/>
        </authorList>
    </citation>
    <scope>NUCLEOTIDE SEQUENCE</scope>
</reference>
<keyword evidence="3" id="KW-1185">Reference proteome</keyword>
<accession>A0ABN9ZUQ9</accession>